<dbReference type="SUPFAM" id="SSF50182">
    <property type="entry name" value="Sm-like ribonucleoproteins"/>
    <property type="match status" value="1"/>
</dbReference>
<reference evidence="2" key="1">
    <citation type="submission" date="2023-03" db="EMBL/GenBank/DDBJ databases">
        <title>Mating type loci evolution in Malassezia.</title>
        <authorList>
            <person name="Coelho M.A."/>
        </authorList>
    </citation>
    <scope>NUCLEOTIDE SEQUENCE</scope>
    <source>
        <strain evidence="2">CBS 9431</strain>
    </source>
</reference>
<dbReference type="Gene3D" id="2.30.30.100">
    <property type="match status" value="1"/>
</dbReference>
<evidence type="ECO:0000259" key="1">
    <source>
        <dbReference type="Pfam" id="PF01423"/>
    </source>
</evidence>
<sequence length="109" mass="12027">MATPQASAAEDRVRTRYLEQHLRIRLSDSPRAICGMLVCIDSQGNAILNEAVEQTLDPQTDEVCSERHVPMVMIPGKWISTVAVLPAPPVDPLQRQAHAQAYLGSSMYL</sequence>
<dbReference type="GO" id="GO:0032991">
    <property type="term" value="C:protein-containing complex"/>
    <property type="evidence" value="ECO:0007669"/>
    <property type="project" value="UniProtKB-ARBA"/>
</dbReference>
<accession>A0AAF0F9K1</accession>
<protein>
    <recommendedName>
        <fullName evidence="1">Sm domain-containing protein</fullName>
    </recommendedName>
</protein>
<dbReference type="InterPro" id="IPR010920">
    <property type="entry name" value="LSM_dom_sf"/>
</dbReference>
<proteinExistence type="predicted"/>
<dbReference type="AlphaFoldDB" id="A0AAF0F9K1"/>
<evidence type="ECO:0000313" key="2">
    <source>
        <dbReference type="EMBL" id="WFD40822.1"/>
    </source>
</evidence>
<dbReference type="Pfam" id="PF01423">
    <property type="entry name" value="LSM"/>
    <property type="match status" value="1"/>
</dbReference>
<dbReference type="GeneID" id="85227462"/>
<gene>
    <name evidence="2" type="ORF">MJAP1_003811</name>
</gene>
<feature type="domain" description="Sm" evidence="1">
    <location>
        <begin position="16"/>
        <end position="81"/>
    </location>
</feature>
<dbReference type="EMBL" id="CP119965">
    <property type="protein sequence ID" value="WFD40822.1"/>
    <property type="molecule type" value="Genomic_DNA"/>
</dbReference>
<dbReference type="InterPro" id="IPR001163">
    <property type="entry name" value="Sm_dom_euk/arc"/>
</dbReference>
<name>A0AAF0F9K1_9BASI</name>
<dbReference type="RefSeq" id="XP_060123719.1">
    <property type="nucleotide sequence ID" value="XM_060267736.1"/>
</dbReference>
<evidence type="ECO:0000313" key="3">
    <source>
        <dbReference type="Proteomes" id="UP001217754"/>
    </source>
</evidence>
<keyword evidence="3" id="KW-1185">Reference proteome</keyword>
<dbReference type="Proteomes" id="UP001217754">
    <property type="component" value="Chromosome 8"/>
</dbReference>
<organism evidence="2 3">
    <name type="scientific">Malassezia japonica</name>
    <dbReference type="NCBI Taxonomy" id="223818"/>
    <lineage>
        <taxon>Eukaryota</taxon>
        <taxon>Fungi</taxon>
        <taxon>Dikarya</taxon>
        <taxon>Basidiomycota</taxon>
        <taxon>Ustilaginomycotina</taxon>
        <taxon>Malasseziomycetes</taxon>
        <taxon>Malasseziales</taxon>
        <taxon>Malasseziaceae</taxon>
        <taxon>Malassezia</taxon>
    </lineage>
</organism>